<proteinExistence type="predicted"/>
<evidence type="ECO:0000256" key="1">
    <source>
        <dbReference type="SAM" id="Phobius"/>
    </source>
</evidence>
<feature type="transmembrane region" description="Helical" evidence="1">
    <location>
        <begin position="54"/>
        <end position="80"/>
    </location>
</feature>
<accession>A0A1F5NTV6</accession>
<keyword evidence="1" id="KW-0472">Membrane</keyword>
<reference evidence="2 3" key="1">
    <citation type="journal article" date="2016" name="Nat. Commun.">
        <title>Thousands of microbial genomes shed light on interconnected biogeochemical processes in an aquifer system.</title>
        <authorList>
            <person name="Anantharaman K."/>
            <person name="Brown C.T."/>
            <person name="Hug L.A."/>
            <person name="Sharon I."/>
            <person name="Castelle C.J."/>
            <person name="Probst A.J."/>
            <person name="Thomas B.C."/>
            <person name="Singh A."/>
            <person name="Wilkins M.J."/>
            <person name="Karaoz U."/>
            <person name="Brodie E.L."/>
            <person name="Williams K.H."/>
            <person name="Hubbard S.S."/>
            <person name="Banfield J.F."/>
        </authorList>
    </citation>
    <scope>NUCLEOTIDE SEQUENCE [LARGE SCALE GENOMIC DNA]</scope>
</reference>
<feature type="transmembrane region" description="Helical" evidence="1">
    <location>
        <begin position="22"/>
        <end position="42"/>
    </location>
</feature>
<dbReference type="Proteomes" id="UP000178892">
    <property type="component" value="Unassembled WGS sequence"/>
</dbReference>
<comment type="caution">
    <text evidence="2">The sequence shown here is derived from an EMBL/GenBank/DDBJ whole genome shotgun (WGS) entry which is preliminary data.</text>
</comment>
<dbReference type="AlphaFoldDB" id="A0A1F5NTV6"/>
<evidence type="ECO:0000313" key="3">
    <source>
        <dbReference type="Proteomes" id="UP000178892"/>
    </source>
</evidence>
<sequence length="116" mass="12611">MVHGPGTSDVPRKIMNSKLLKTAIAHSVLVLAYIIIIVSVMNNAEKLFGPKENMWAPVAFLMLFVLSAAVMGTLIFVKPVIMYMEGAKKEAIWLLGYILGCLVVITVLALVVIALL</sequence>
<name>A0A1F5NTV6_9BACT</name>
<dbReference type="EMBL" id="MFEL01000012">
    <property type="protein sequence ID" value="OGE81004.1"/>
    <property type="molecule type" value="Genomic_DNA"/>
</dbReference>
<organism evidence="2 3">
    <name type="scientific">Candidatus Doudnabacteria bacterium RIFCSPHIGHO2_01_FULL_46_24</name>
    <dbReference type="NCBI Taxonomy" id="1817825"/>
    <lineage>
        <taxon>Bacteria</taxon>
        <taxon>Candidatus Doudnaibacteriota</taxon>
    </lineage>
</organism>
<keyword evidence="1" id="KW-1133">Transmembrane helix</keyword>
<protein>
    <submittedName>
        <fullName evidence="2">Uncharacterized protein</fullName>
    </submittedName>
</protein>
<keyword evidence="1" id="KW-0812">Transmembrane</keyword>
<evidence type="ECO:0000313" key="2">
    <source>
        <dbReference type="EMBL" id="OGE81004.1"/>
    </source>
</evidence>
<feature type="transmembrane region" description="Helical" evidence="1">
    <location>
        <begin position="92"/>
        <end position="115"/>
    </location>
</feature>
<gene>
    <name evidence="2" type="ORF">A2720_03805</name>
</gene>